<dbReference type="SUPFAM" id="SSF57850">
    <property type="entry name" value="RING/U-box"/>
    <property type="match status" value="1"/>
</dbReference>
<dbReference type="GO" id="GO:0005684">
    <property type="term" value="C:U2-type spliceosomal complex"/>
    <property type="evidence" value="ECO:0007669"/>
    <property type="project" value="TreeGrafter"/>
</dbReference>
<keyword evidence="2 4" id="KW-0863">Zinc-finger</keyword>
<dbReference type="SUPFAM" id="SSF90229">
    <property type="entry name" value="CCCH zinc finger"/>
    <property type="match status" value="1"/>
</dbReference>
<proteinExistence type="predicted"/>
<dbReference type="Gene3D" id="3.30.40.10">
    <property type="entry name" value="Zinc/RING finger domain, C3HC4 (zinc finger)"/>
    <property type="match status" value="1"/>
</dbReference>
<dbReference type="Pfam" id="PF13923">
    <property type="entry name" value="zf-C3HC4_2"/>
    <property type="match status" value="1"/>
</dbReference>
<feature type="domain" description="RING-type" evidence="6">
    <location>
        <begin position="232"/>
        <end position="271"/>
    </location>
</feature>
<evidence type="ECO:0000256" key="4">
    <source>
        <dbReference type="PROSITE-ProRule" id="PRU00723"/>
    </source>
</evidence>
<dbReference type="PANTHER" id="PTHR12930">
    <property type="entry name" value="ZINC FINGER PROTEIN 183"/>
    <property type="match status" value="1"/>
</dbReference>
<keyword evidence="9" id="KW-1185">Reference proteome</keyword>
<feature type="compositionally biased region" description="Basic residues" evidence="5">
    <location>
        <begin position="1"/>
        <end position="11"/>
    </location>
</feature>
<feature type="region of interest" description="Disordered" evidence="5">
    <location>
        <begin position="1"/>
        <end position="51"/>
    </location>
</feature>
<reference evidence="8" key="1">
    <citation type="submission" date="2021-11" db="EMBL/GenBank/DDBJ databases">
        <authorList>
            <consortium name="Genoscope - CEA"/>
            <person name="William W."/>
        </authorList>
    </citation>
    <scope>NUCLEOTIDE SEQUENCE</scope>
</reference>
<dbReference type="InterPro" id="IPR039971">
    <property type="entry name" value="CWC24-like"/>
</dbReference>
<dbReference type="PROSITE" id="PS50103">
    <property type="entry name" value="ZF_C3H1"/>
    <property type="match status" value="1"/>
</dbReference>
<keyword evidence="3 4" id="KW-0862">Zinc</keyword>
<evidence type="ECO:0000256" key="3">
    <source>
        <dbReference type="ARBA" id="ARBA00022833"/>
    </source>
</evidence>
<evidence type="ECO:0000313" key="8">
    <source>
        <dbReference type="EMBL" id="CAH0374711.1"/>
    </source>
</evidence>
<feature type="zinc finger region" description="C3H1-type" evidence="4">
    <location>
        <begin position="149"/>
        <end position="177"/>
    </location>
</feature>
<feature type="region of interest" description="Disordered" evidence="5">
    <location>
        <begin position="305"/>
        <end position="347"/>
    </location>
</feature>
<organism evidence="8 9">
    <name type="scientific">Pelagomonas calceolata</name>
    <dbReference type="NCBI Taxonomy" id="35677"/>
    <lineage>
        <taxon>Eukaryota</taxon>
        <taxon>Sar</taxon>
        <taxon>Stramenopiles</taxon>
        <taxon>Ochrophyta</taxon>
        <taxon>Pelagophyceae</taxon>
        <taxon>Pelagomonadales</taxon>
        <taxon>Pelagomonadaceae</taxon>
        <taxon>Pelagomonas</taxon>
    </lineage>
</organism>
<name>A0A8J2X4S8_9STRA</name>
<dbReference type="Proteomes" id="UP000789595">
    <property type="component" value="Unassembled WGS sequence"/>
</dbReference>
<gene>
    <name evidence="8" type="ORF">PECAL_4P20100</name>
</gene>
<dbReference type="PROSITE" id="PS00518">
    <property type="entry name" value="ZF_RING_1"/>
    <property type="match status" value="1"/>
</dbReference>
<dbReference type="InterPro" id="IPR036855">
    <property type="entry name" value="Znf_CCCH_sf"/>
</dbReference>
<protein>
    <recommendedName>
        <fullName evidence="10">RING-type E3 ubiquitin transferase</fullName>
    </recommendedName>
</protein>
<dbReference type="GO" id="GO:0008270">
    <property type="term" value="F:zinc ion binding"/>
    <property type="evidence" value="ECO:0007669"/>
    <property type="project" value="UniProtKB-KW"/>
</dbReference>
<dbReference type="InterPro" id="IPR017907">
    <property type="entry name" value="Znf_RING_CS"/>
</dbReference>
<dbReference type="GO" id="GO:0034247">
    <property type="term" value="P:snoRNA splicing"/>
    <property type="evidence" value="ECO:0007669"/>
    <property type="project" value="TreeGrafter"/>
</dbReference>
<evidence type="ECO:0000256" key="5">
    <source>
        <dbReference type="SAM" id="MobiDB-lite"/>
    </source>
</evidence>
<dbReference type="InterPro" id="IPR001841">
    <property type="entry name" value="Znf_RING"/>
</dbReference>
<dbReference type="OrthoDB" id="25761at2759"/>
<dbReference type="PROSITE" id="PS50089">
    <property type="entry name" value="ZF_RING_2"/>
    <property type="match status" value="1"/>
</dbReference>
<keyword evidence="1 4" id="KW-0479">Metal-binding</keyword>
<dbReference type="AlphaFoldDB" id="A0A8J2X4S8"/>
<evidence type="ECO:0000256" key="1">
    <source>
        <dbReference type="ARBA" id="ARBA00022723"/>
    </source>
</evidence>
<dbReference type="InterPro" id="IPR013083">
    <property type="entry name" value="Znf_RING/FYVE/PHD"/>
</dbReference>
<dbReference type="Pfam" id="PF00642">
    <property type="entry name" value="zf-CCCH"/>
    <property type="match status" value="1"/>
</dbReference>
<evidence type="ECO:0000313" key="9">
    <source>
        <dbReference type="Proteomes" id="UP000789595"/>
    </source>
</evidence>
<feature type="region of interest" description="Disordered" evidence="5">
    <location>
        <begin position="197"/>
        <end position="217"/>
    </location>
</feature>
<feature type="domain" description="C3H1-type" evidence="7">
    <location>
        <begin position="149"/>
        <end position="177"/>
    </location>
</feature>
<sequence>MFKKRTQKGQAKRAAPEATGDQPQADIVKRPEKQARGQRFATKSDDKDDEDALQASAVFASSRTTAPIDHRGGAFAYGEVDTEADKDTRAQLERNLELQKTEGDGTYRGQAGYKSYVKKDEAQIGANKYTGTKGPIRAPQFVRNTCRFDYQPDVCKDYKDTGFCGYGDSCKFMHDRGDYKTGWQLEAEFQRQKERERERKMLGKLDGEDSEEERERDKFRIKDGGDELPFACHICRGPFRDPMVTQCGHYFCANCASDHFRSRNTRCPICEKQTYGMLSAAPKLRAKAKAVGGFEKFFELGLKVPDGDDDDGKGGEAYGARVAQPGAQRPEKREATGYWQSVDPRNL</sequence>
<evidence type="ECO:0008006" key="10">
    <source>
        <dbReference type="Google" id="ProtNLM"/>
    </source>
</evidence>
<dbReference type="SMART" id="SM00356">
    <property type="entry name" value="ZnF_C3H1"/>
    <property type="match status" value="1"/>
</dbReference>
<comment type="caution">
    <text evidence="8">The sequence shown here is derived from an EMBL/GenBank/DDBJ whole genome shotgun (WGS) entry which is preliminary data.</text>
</comment>
<evidence type="ECO:0000256" key="2">
    <source>
        <dbReference type="ARBA" id="ARBA00022771"/>
    </source>
</evidence>
<evidence type="ECO:0000259" key="7">
    <source>
        <dbReference type="PROSITE" id="PS50103"/>
    </source>
</evidence>
<dbReference type="EMBL" id="CAKKNE010000004">
    <property type="protein sequence ID" value="CAH0374711.1"/>
    <property type="molecule type" value="Genomic_DNA"/>
</dbReference>
<dbReference type="CDD" id="cd16539">
    <property type="entry name" value="RING-HC_RNF113A_B"/>
    <property type="match status" value="1"/>
</dbReference>
<dbReference type="SMART" id="SM00184">
    <property type="entry name" value="RING"/>
    <property type="match status" value="1"/>
</dbReference>
<dbReference type="PANTHER" id="PTHR12930:SF0">
    <property type="entry name" value="RING FINGER PROTEIN 113B"/>
    <property type="match status" value="1"/>
</dbReference>
<evidence type="ECO:0000259" key="6">
    <source>
        <dbReference type="PROSITE" id="PS50089"/>
    </source>
</evidence>
<dbReference type="InterPro" id="IPR000571">
    <property type="entry name" value="Znf_CCCH"/>
</dbReference>
<accession>A0A8J2X4S8</accession>